<reference evidence="1 2" key="1">
    <citation type="submission" date="2020-09" db="EMBL/GenBank/DDBJ databases">
        <title>De no assembly of potato wild relative species, Solanum commersonii.</title>
        <authorList>
            <person name="Cho K."/>
        </authorList>
    </citation>
    <scope>NUCLEOTIDE SEQUENCE [LARGE SCALE GENOMIC DNA]</scope>
    <source>
        <strain evidence="1">LZ3.2</strain>
        <tissue evidence="1">Leaf</tissue>
    </source>
</reference>
<protein>
    <submittedName>
        <fullName evidence="1">Uncharacterized protein</fullName>
    </submittedName>
</protein>
<dbReference type="Proteomes" id="UP000824120">
    <property type="component" value="Chromosome 3"/>
</dbReference>
<dbReference type="AlphaFoldDB" id="A0A9J5ZT86"/>
<evidence type="ECO:0000313" key="1">
    <source>
        <dbReference type="EMBL" id="KAG5615315.1"/>
    </source>
</evidence>
<accession>A0A9J5ZT86</accession>
<proteinExistence type="predicted"/>
<dbReference type="EMBL" id="JACXVP010000003">
    <property type="protein sequence ID" value="KAG5615315.1"/>
    <property type="molecule type" value="Genomic_DNA"/>
</dbReference>
<dbReference type="OrthoDB" id="10420902at2759"/>
<gene>
    <name evidence="1" type="ORF">H5410_015139</name>
</gene>
<comment type="caution">
    <text evidence="1">The sequence shown here is derived from an EMBL/GenBank/DDBJ whole genome shotgun (WGS) entry which is preliminary data.</text>
</comment>
<keyword evidence="2" id="KW-1185">Reference proteome</keyword>
<evidence type="ECO:0000313" key="2">
    <source>
        <dbReference type="Proteomes" id="UP000824120"/>
    </source>
</evidence>
<organism evidence="1 2">
    <name type="scientific">Solanum commersonii</name>
    <name type="common">Commerson's wild potato</name>
    <name type="synonym">Commerson's nightshade</name>
    <dbReference type="NCBI Taxonomy" id="4109"/>
    <lineage>
        <taxon>Eukaryota</taxon>
        <taxon>Viridiplantae</taxon>
        <taxon>Streptophyta</taxon>
        <taxon>Embryophyta</taxon>
        <taxon>Tracheophyta</taxon>
        <taxon>Spermatophyta</taxon>
        <taxon>Magnoliopsida</taxon>
        <taxon>eudicotyledons</taxon>
        <taxon>Gunneridae</taxon>
        <taxon>Pentapetalae</taxon>
        <taxon>asterids</taxon>
        <taxon>lamiids</taxon>
        <taxon>Solanales</taxon>
        <taxon>Solanaceae</taxon>
        <taxon>Solanoideae</taxon>
        <taxon>Solaneae</taxon>
        <taxon>Solanum</taxon>
    </lineage>
</organism>
<name>A0A9J5ZT86_SOLCO</name>
<sequence length="96" mass="11095">MIFNSSYQTVDLEIEVMEEEYREWYIPRALRSFFCYSATALGVPVLTFLDLPSLKLTFFEREERPLTIPIDLLESPIGVHQVGIEPTNSPILSWAL</sequence>